<dbReference type="PANTHER" id="PTHR42681:SF1">
    <property type="entry name" value="MALONYL-COA-ACYL CARRIER PROTEIN TRANSACYLASE, MITOCHONDRIAL"/>
    <property type="match status" value="1"/>
</dbReference>
<proteinExistence type="inferred from homology"/>
<feature type="domain" description="Malonyl-CoA:ACP transacylase (MAT)" evidence="5">
    <location>
        <begin position="6"/>
        <end position="297"/>
    </location>
</feature>
<dbReference type="EMBL" id="ADFP01000062">
    <property type="protein sequence ID" value="EFB90809.1"/>
    <property type="molecule type" value="Genomic_DNA"/>
</dbReference>
<protein>
    <recommendedName>
        <fullName evidence="4">Malonyl CoA-acyl carrier protein transacylase</fullName>
        <ecNumber evidence="4">2.3.1.39</ecNumber>
    </recommendedName>
</protein>
<dbReference type="InterPro" id="IPR004410">
    <property type="entry name" value="Malonyl_CoA-ACP_transAc_FabD"/>
</dbReference>
<evidence type="ECO:0000313" key="6">
    <source>
        <dbReference type="EMBL" id="EFB90809.1"/>
    </source>
</evidence>
<name>A0ABM9ZV77_9BACT</name>
<dbReference type="Gene3D" id="3.30.70.250">
    <property type="entry name" value="Malonyl-CoA ACP transacylase, ACP-binding"/>
    <property type="match status" value="1"/>
</dbReference>
<dbReference type="InterPro" id="IPR050858">
    <property type="entry name" value="Mal-CoA-ACP_Trans/PKS_FabD"/>
</dbReference>
<dbReference type="Proteomes" id="UP000006462">
    <property type="component" value="Unassembled WGS sequence"/>
</dbReference>
<dbReference type="InterPro" id="IPR001227">
    <property type="entry name" value="Ac_transferase_dom_sf"/>
</dbReference>
<dbReference type="SMART" id="SM00827">
    <property type="entry name" value="PKS_AT"/>
    <property type="match status" value="1"/>
</dbReference>
<organism evidence="6 7">
    <name type="scientific">Pyramidobacter piscolens W5455</name>
    <dbReference type="NCBI Taxonomy" id="352165"/>
    <lineage>
        <taxon>Bacteria</taxon>
        <taxon>Thermotogati</taxon>
        <taxon>Synergistota</taxon>
        <taxon>Synergistia</taxon>
        <taxon>Synergistales</taxon>
        <taxon>Dethiosulfovibrionaceae</taxon>
        <taxon>Pyramidobacter</taxon>
    </lineage>
</organism>
<dbReference type="PANTHER" id="PTHR42681">
    <property type="entry name" value="MALONYL-COA-ACYL CARRIER PROTEIN TRANSACYLASE, MITOCHONDRIAL"/>
    <property type="match status" value="1"/>
</dbReference>
<accession>A0ABM9ZV77</accession>
<keyword evidence="2 4" id="KW-0012">Acyltransferase</keyword>
<keyword evidence="1 4" id="KW-0808">Transferase</keyword>
<dbReference type="SUPFAM" id="SSF55048">
    <property type="entry name" value="Probable ACP-binding domain of malonyl-CoA ACP transacylase"/>
    <property type="match status" value="1"/>
</dbReference>
<dbReference type="RefSeq" id="WP_009164753.1">
    <property type="nucleotide sequence ID" value="NZ_ADFP01000062.1"/>
</dbReference>
<dbReference type="NCBIfam" id="TIGR00128">
    <property type="entry name" value="fabD"/>
    <property type="match status" value="1"/>
</dbReference>
<dbReference type="GO" id="GO:0004314">
    <property type="term" value="F:[acyl-carrier-protein] S-malonyltransferase activity"/>
    <property type="evidence" value="ECO:0007669"/>
    <property type="project" value="UniProtKB-EC"/>
</dbReference>
<evidence type="ECO:0000259" key="5">
    <source>
        <dbReference type="SMART" id="SM00827"/>
    </source>
</evidence>
<evidence type="ECO:0000313" key="7">
    <source>
        <dbReference type="Proteomes" id="UP000006462"/>
    </source>
</evidence>
<comment type="caution">
    <text evidence="6">The sequence shown here is derived from an EMBL/GenBank/DDBJ whole genome shotgun (WGS) entry which is preliminary data.</text>
</comment>
<comment type="similarity">
    <text evidence="4">Belongs to the fabD family.</text>
</comment>
<dbReference type="InterPro" id="IPR024925">
    <property type="entry name" value="Malonyl_CoA-ACP_transAc"/>
</dbReference>
<comment type="catalytic activity">
    <reaction evidence="3 4">
        <text>holo-[ACP] + malonyl-CoA = malonyl-[ACP] + CoA</text>
        <dbReference type="Rhea" id="RHEA:41792"/>
        <dbReference type="Rhea" id="RHEA-COMP:9623"/>
        <dbReference type="Rhea" id="RHEA-COMP:9685"/>
        <dbReference type="ChEBI" id="CHEBI:57287"/>
        <dbReference type="ChEBI" id="CHEBI:57384"/>
        <dbReference type="ChEBI" id="CHEBI:64479"/>
        <dbReference type="ChEBI" id="CHEBI:78449"/>
        <dbReference type="EC" id="2.3.1.39"/>
    </reaction>
</comment>
<keyword evidence="7" id="KW-1185">Reference proteome</keyword>
<dbReference type="InterPro" id="IPR014043">
    <property type="entry name" value="Acyl_transferase_dom"/>
</dbReference>
<dbReference type="InterPro" id="IPR016035">
    <property type="entry name" value="Acyl_Trfase/lysoPLipase"/>
</dbReference>
<reference evidence="6 7" key="1">
    <citation type="submission" date="2009-12" db="EMBL/GenBank/DDBJ databases">
        <authorList>
            <person name="Shrivastava S."/>
            <person name="Madupu R."/>
            <person name="Durkin A.S."/>
            <person name="Torralba M."/>
            <person name="Methe B."/>
            <person name="Sutton G.G."/>
            <person name="Strausberg R.L."/>
            <person name="Nelson K.E."/>
        </authorList>
    </citation>
    <scope>NUCLEOTIDE SEQUENCE [LARGE SCALE GENOMIC DNA]</scope>
    <source>
        <strain evidence="6 7">W5455</strain>
    </source>
</reference>
<evidence type="ECO:0000256" key="3">
    <source>
        <dbReference type="ARBA" id="ARBA00048462"/>
    </source>
</evidence>
<sequence length="316" mass="33211">MKYAIVFPGQGSQAVGMGKELCGVSRAAKETFAEADEALGFSLSDIIFNGPEDKLVLTAYTQPAILAMSIAVFRALQEKGMTLDPAFVAGHSLGEYTALVASGVLSLADGVRLVHKRGSFMQEAVPQGVGAMAAILGLEADAVRAICAEAAQEEVCEAANYNTPVQTVISGHTAAVERAVALASAKGAKRSVMLNVSAPFHCSLMRPVADRLAAEMEKCVWSTGRCPLVANVSARPVSDVSAIRDGLYAQTYSPVRWVESVQTMASRGVEGFIEMGPGKVLAGTIKKIDRHAPTLNVEQPADLGQVASFIEQKAEA</sequence>
<evidence type="ECO:0000256" key="1">
    <source>
        <dbReference type="ARBA" id="ARBA00022679"/>
    </source>
</evidence>
<dbReference type="PIRSF" id="PIRSF000446">
    <property type="entry name" value="Mct"/>
    <property type="match status" value="1"/>
</dbReference>
<dbReference type="Pfam" id="PF00698">
    <property type="entry name" value="Acyl_transf_1"/>
    <property type="match status" value="1"/>
</dbReference>
<dbReference type="SUPFAM" id="SSF52151">
    <property type="entry name" value="FabD/lysophospholipase-like"/>
    <property type="match status" value="1"/>
</dbReference>
<gene>
    <name evidence="6" type="primary">fabD</name>
    <name evidence="6" type="ORF">HMPREF7215_0115</name>
</gene>
<dbReference type="Gene3D" id="3.40.366.10">
    <property type="entry name" value="Malonyl-Coenzyme A Acyl Carrier Protein, domain 2"/>
    <property type="match status" value="1"/>
</dbReference>
<evidence type="ECO:0000256" key="2">
    <source>
        <dbReference type="ARBA" id="ARBA00023315"/>
    </source>
</evidence>
<evidence type="ECO:0000256" key="4">
    <source>
        <dbReference type="PIRNR" id="PIRNR000446"/>
    </source>
</evidence>
<dbReference type="EC" id="2.3.1.39" evidence="4"/>
<dbReference type="InterPro" id="IPR016036">
    <property type="entry name" value="Malonyl_transacylase_ACP-bd"/>
</dbReference>